<dbReference type="AlphaFoldDB" id="A0A428TET1"/>
<comment type="caution">
    <text evidence="1">The sequence shown here is derived from an EMBL/GenBank/DDBJ whole genome shotgun (WGS) entry which is preliminary data.</text>
</comment>
<proteinExistence type="predicted"/>
<reference evidence="1 2" key="1">
    <citation type="submission" date="2017-06" db="EMBL/GenBank/DDBJ databases">
        <title>Cmopartive genomic analysis of Ambrosia Fusariam Clade fungi.</title>
        <authorList>
            <person name="Stajich J.E."/>
            <person name="Carrillo J."/>
            <person name="Kijimoto T."/>
            <person name="Eskalen A."/>
            <person name="O'Donnell K."/>
            <person name="Kasson M."/>
        </authorList>
    </citation>
    <scope>NUCLEOTIDE SEQUENCE [LARGE SCALE GENOMIC DNA]</scope>
    <source>
        <strain evidence="1 2">NRRL 20438</strain>
    </source>
</reference>
<organism evidence="1 2">
    <name type="scientific">Fusarium ambrosium</name>
    <dbReference type="NCBI Taxonomy" id="131363"/>
    <lineage>
        <taxon>Eukaryota</taxon>
        <taxon>Fungi</taxon>
        <taxon>Dikarya</taxon>
        <taxon>Ascomycota</taxon>
        <taxon>Pezizomycotina</taxon>
        <taxon>Sordariomycetes</taxon>
        <taxon>Hypocreomycetidae</taxon>
        <taxon>Hypocreales</taxon>
        <taxon>Nectriaceae</taxon>
        <taxon>Fusarium</taxon>
        <taxon>Fusarium solani species complex</taxon>
    </lineage>
</organism>
<name>A0A428TET1_9HYPO</name>
<protein>
    <submittedName>
        <fullName evidence="1">Uncharacterized protein</fullName>
    </submittedName>
</protein>
<dbReference type="EMBL" id="NIZV01000205">
    <property type="protein sequence ID" value="RSM00543.1"/>
    <property type="molecule type" value="Genomic_DNA"/>
</dbReference>
<gene>
    <name evidence="1" type="ORF">CDV31_011757</name>
</gene>
<evidence type="ECO:0000313" key="2">
    <source>
        <dbReference type="Proteomes" id="UP000288429"/>
    </source>
</evidence>
<evidence type="ECO:0000313" key="1">
    <source>
        <dbReference type="EMBL" id="RSM00543.1"/>
    </source>
</evidence>
<accession>A0A428TET1</accession>
<sequence length="190" mass="20897">MLPWFSVCAARRIRQMKPHQSQYGGPPVEVCLQAGRLVELRSSSSSWSLLLALATPGRLLEIGTHFVTSFESEVHLCKLKPCLPSLPAPSRPPVPTREPQFTRPVGTFLAAGKHCMQVPAKILVASLPPSFLSLKQRLLLALPLVPPLITSLENFLIPTPPHPLTRFSLEFNSRTLSSPTPSFVPRSHIS</sequence>
<keyword evidence="2" id="KW-1185">Reference proteome</keyword>
<dbReference type="Proteomes" id="UP000288429">
    <property type="component" value="Unassembled WGS sequence"/>
</dbReference>